<comment type="caution">
    <text evidence="10">The sequence shown here is derived from an EMBL/GenBank/DDBJ whole genome shotgun (WGS) entry which is preliminary data.</text>
</comment>
<keyword evidence="4 8" id="KW-0472">Membrane</keyword>
<evidence type="ECO:0000256" key="3">
    <source>
        <dbReference type="ARBA" id="ARBA00022989"/>
    </source>
</evidence>
<keyword evidence="6" id="KW-0325">Glycoprotein</keyword>
<evidence type="ECO:0000313" key="10">
    <source>
        <dbReference type="EMBL" id="KAL1499729.1"/>
    </source>
</evidence>
<keyword evidence="3 8" id="KW-1133">Transmembrane helix</keyword>
<feature type="transmembrane region" description="Helical" evidence="8">
    <location>
        <begin position="1393"/>
        <end position="1414"/>
    </location>
</feature>
<gene>
    <name evidence="10" type="ORF">AB1Y20_012416</name>
</gene>
<dbReference type="Gene3D" id="3.40.50.10140">
    <property type="entry name" value="Toll/interleukin-1 receptor homology (TIR) domain"/>
    <property type="match status" value="1"/>
</dbReference>
<evidence type="ECO:0000256" key="1">
    <source>
        <dbReference type="ARBA" id="ARBA00004141"/>
    </source>
</evidence>
<keyword evidence="11" id="KW-1185">Reference proteome</keyword>
<feature type="transmembrane region" description="Helical" evidence="8">
    <location>
        <begin position="1274"/>
        <end position="1301"/>
    </location>
</feature>
<evidence type="ECO:0000256" key="8">
    <source>
        <dbReference type="SAM" id="Phobius"/>
    </source>
</evidence>
<evidence type="ECO:0000259" key="9">
    <source>
        <dbReference type="Pfam" id="PF01094"/>
    </source>
</evidence>
<dbReference type="PANTHER" id="PTHR11319">
    <property type="entry name" value="G PROTEIN-COUPLED RECEPTOR-RELATED"/>
    <property type="match status" value="1"/>
</dbReference>
<organism evidence="10 11">
    <name type="scientific">Prymnesium parvum</name>
    <name type="common">Toxic golden alga</name>
    <dbReference type="NCBI Taxonomy" id="97485"/>
    <lineage>
        <taxon>Eukaryota</taxon>
        <taxon>Haptista</taxon>
        <taxon>Haptophyta</taxon>
        <taxon>Prymnesiophyceae</taxon>
        <taxon>Prymnesiales</taxon>
        <taxon>Prymnesiaceae</taxon>
        <taxon>Prymnesium</taxon>
    </lineage>
</organism>
<feature type="region of interest" description="Disordered" evidence="7">
    <location>
        <begin position="1"/>
        <end position="24"/>
    </location>
</feature>
<feature type="transmembrane region" description="Helical" evidence="8">
    <location>
        <begin position="1342"/>
        <end position="1363"/>
    </location>
</feature>
<dbReference type="InterPro" id="IPR000337">
    <property type="entry name" value="GPCR_3"/>
</dbReference>
<dbReference type="Gene3D" id="3.40.50.2300">
    <property type="match status" value="3"/>
</dbReference>
<feature type="transmembrane region" description="Helical" evidence="8">
    <location>
        <begin position="1175"/>
        <end position="1198"/>
    </location>
</feature>
<name>A0AB34IHV3_PRYPA</name>
<dbReference type="InterPro" id="IPR035897">
    <property type="entry name" value="Toll_tir_struct_dom_sf"/>
</dbReference>
<evidence type="ECO:0000256" key="5">
    <source>
        <dbReference type="ARBA" id="ARBA00023170"/>
    </source>
</evidence>
<evidence type="ECO:0000256" key="2">
    <source>
        <dbReference type="ARBA" id="ARBA00022692"/>
    </source>
</evidence>
<comment type="subcellular location">
    <subcellularLocation>
        <location evidence="1">Membrane</location>
        <topology evidence="1">Multi-pass membrane protein</topology>
    </subcellularLocation>
</comment>
<dbReference type="PRINTS" id="PR00248">
    <property type="entry name" value="GPCRMGR"/>
</dbReference>
<feature type="compositionally biased region" description="Polar residues" evidence="7">
    <location>
        <begin position="9"/>
        <end position="24"/>
    </location>
</feature>
<sequence length="1922" mass="208868">MSAEASVHISVSPTNDKPLGTRQSNITVSGPTVLTLRAVDNDEPTAPNSSELRQFARVSTFPRIGQLYQTTDAGERGSLMDSSVQHVPFVADWASEVLRFSSQISRCAGCNVWSGAGGTQCKQGRTGATSTCVGAACAVPFGAPLVWGDGSCADDAWHATHLLGPSEYFPTYGDSPLSWQPSGEANGREFFELAFPSEMYISAVEIFEVFNPGAVYRVSAARAYEDDNTIACCGDDFPSGGQCDGLPRCSSDTSWTTLWSGAAAPAAEESRAFSPPLCPARFKSRVLRVEMDAAAVASWNNIDAVRLSGTTQLPAGDVIPSAGVSRVTYVPVEGTHGADGFEFEVSDCVAYGPPTAVELWVPPPAEAFVAPPYLVVEAIRDANASSTAAYADLAAPSAAGGASLYETLTALRDEAAAEGGEAEGGIVVELRGVERLGGVWVGGQRLAARGDSARLDAATWQPSLRLEVTGLGRAELWFSAAASSVTFRVVLAVAAAVPQVRLGILLPMFSAGLVVTQVLWSPLVGVHQAIAEINNKSDGVADDLLPDTRLDFAYADSRCDLAHALQGALQLISSAGVAAIIGAGCSGGSTTAALVGEGSRVPIISPTSTSPQLSDGRGYPYFLRTVPSDAFSAIAMGDLLQALFNYTSVAMIHSTDAYGAGLAQAFGEVAPDYGLTIGLTQSFAQRAPDFTSQLRALRQSGLRVGVIFCVADDGGRFLTQGYQQGVGGEGFFWLGGDTFADAQLWEGAELIAKDEALRSRVLRGFFSVFPNGQPQNSERYQRYVARRQSLRPFGGDGVGCSQETDSQGTLLWAQDHDGNRSTPNACFEYDVRVDGFYDPFGYDAVFALAHALHDLVEVRGKTEIVGSELVDTLLRRVRFDGVTGLVEFYDASDDPSRLYRGDRRLGFAYHLLNFVSSEQALVLVGTWRPCSNGTCSFSERWSSTAAPLIYSTADNRQPAQSVAVSCPYGEALTPDGRCVCDNGFEPDPTGEQCRRCNAGQDSRRPSNASGAPACDLCAAGYYRQHAHSPVSECQSCAAFPNVRCALNATLESVELSEGYWRLSGLSSEVLQCAGQPAASPCAGGSRAGERGVGYCRAGRHGPRCELCANSSQYISRGECVDCPEAHGRILLLAAPLAALAALAALVLCVAPRFAPRAYRFAQQRKIRLEAGISNLALIPKLKLAVSFFQTVGFLPAVYGLGLPDYYYNWIDFVHIFDLDWMAVLFPTACLAGGFHDRLLIRALTPIVLVVCVLMFGAIYHLLHRRESGHRLRKNVLKLLPIVLFLAFIFTPTTSFSIFSVWTCETFHVDSLREVPVTVQFLRGDLSIECDRAVPEYRRLMDVAFLFVAIWPVGVPLLFLLVLYSGSWAIQHGQSTQIEAATGFLHREYSKAYYWWEVLFLLQRLLVVGFAQWISHPTHRFLFALSVALVYLVALLAVKPYKRADVGLMAYSSQFATVLIFFVSMFIHLFGMLEAVDEAIEFDGLTSLVLAFSSLDSLVVTSIAIILAFFAAFMALTLYQMAVSNNIQLFRLTSSTQIPELSLDTNKLFHLFLSHIWSSGQDQVANIKRKLQLMLPGCQIFLDVDDLENIGDLEHYVEASQSVLIFLSKGYFFSANCLRELESALCALIPLILVHEKDVSKGGAPLDTLRAESEHPLFNDNREIIEWHRAGEFQLLALKRIAQSLLHATPLFRKLRQFPKLYLPGELSSQSLHFPGMITVYASPHNPGCRKAAEEIRFRYKDKNLLIEYVQPVELQTSKPRQSTAAAIDIIARARRSSLGTPFRKNRRSEPRDSSLGGRFNKFRLLLYLNQKTFVGPPGNELADEVRTARKRGVEIILMHENDEARGGCPFSRNVSPLRALVKPAATRESEDCSSPLCSGSVNGSSSCSTSRAIESIVNVNAQHLRSRRQINIELCQQAHWDE</sequence>
<evidence type="ECO:0000256" key="7">
    <source>
        <dbReference type="SAM" id="MobiDB-lite"/>
    </source>
</evidence>
<evidence type="ECO:0000313" key="11">
    <source>
        <dbReference type="Proteomes" id="UP001515480"/>
    </source>
</evidence>
<dbReference type="PANTHER" id="PTHR11319:SF35">
    <property type="entry name" value="OUTER MEMBRANE PROTEIN PMPC-RELATED"/>
    <property type="match status" value="1"/>
</dbReference>
<evidence type="ECO:0000256" key="4">
    <source>
        <dbReference type="ARBA" id="ARBA00023136"/>
    </source>
</evidence>
<dbReference type="Proteomes" id="UP001515480">
    <property type="component" value="Unassembled WGS sequence"/>
</dbReference>
<feature type="transmembrane region" description="Helical" evidence="8">
    <location>
        <begin position="1129"/>
        <end position="1154"/>
    </location>
</feature>
<evidence type="ECO:0000256" key="6">
    <source>
        <dbReference type="ARBA" id="ARBA00023180"/>
    </source>
</evidence>
<dbReference type="SUPFAM" id="SSF52200">
    <property type="entry name" value="Toll/Interleukin receptor TIR domain"/>
    <property type="match status" value="1"/>
</dbReference>
<dbReference type="GO" id="GO:0016020">
    <property type="term" value="C:membrane"/>
    <property type="evidence" value="ECO:0007669"/>
    <property type="project" value="UniProtKB-SubCell"/>
</dbReference>
<feature type="domain" description="Receptor ligand binding region" evidence="9">
    <location>
        <begin position="528"/>
        <end position="892"/>
    </location>
</feature>
<feature type="transmembrane region" description="Helical" evidence="8">
    <location>
        <begin position="1449"/>
        <end position="1469"/>
    </location>
</feature>
<protein>
    <recommendedName>
        <fullName evidence="9">Receptor ligand binding region domain-containing protein</fullName>
    </recommendedName>
</protein>
<dbReference type="InterPro" id="IPR028082">
    <property type="entry name" value="Peripla_BP_I"/>
</dbReference>
<proteinExistence type="predicted"/>
<dbReference type="EMBL" id="JBGBPQ010000024">
    <property type="protein sequence ID" value="KAL1499729.1"/>
    <property type="molecule type" value="Genomic_DNA"/>
</dbReference>
<dbReference type="GO" id="GO:0004930">
    <property type="term" value="F:G protein-coupled receptor activity"/>
    <property type="evidence" value="ECO:0007669"/>
    <property type="project" value="InterPro"/>
</dbReference>
<feature type="transmembrane region" description="Helical" evidence="8">
    <location>
        <begin position="1242"/>
        <end position="1262"/>
    </location>
</feature>
<feature type="transmembrane region" description="Helical" evidence="8">
    <location>
        <begin position="1489"/>
        <end position="1518"/>
    </location>
</feature>
<feature type="transmembrane region" description="Helical" evidence="8">
    <location>
        <begin position="1420"/>
        <end position="1437"/>
    </location>
</feature>
<accession>A0AB34IHV3</accession>
<dbReference type="InterPro" id="IPR001828">
    <property type="entry name" value="ANF_lig-bd_rcpt"/>
</dbReference>
<reference evidence="10 11" key="1">
    <citation type="journal article" date="2024" name="Science">
        <title>Giant polyketide synthase enzymes in the biosynthesis of giant marine polyether toxins.</title>
        <authorList>
            <person name="Fallon T.R."/>
            <person name="Shende V.V."/>
            <person name="Wierzbicki I.H."/>
            <person name="Pendleton A.L."/>
            <person name="Watervoot N.F."/>
            <person name="Auber R.P."/>
            <person name="Gonzalez D.J."/>
            <person name="Wisecaver J.H."/>
            <person name="Moore B.S."/>
        </authorList>
    </citation>
    <scope>NUCLEOTIDE SEQUENCE [LARGE SCALE GENOMIC DNA]</scope>
    <source>
        <strain evidence="10 11">12B1</strain>
    </source>
</reference>
<keyword evidence="2 8" id="KW-0812">Transmembrane</keyword>
<dbReference type="Pfam" id="PF01094">
    <property type="entry name" value="ANF_receptor"/>
    <property type="match status" value="1"/>
</dbReference>
<keyword evidence="5" id="KW-0675">Receptor</keyword>
<dbReference type="SUPFAM" id="SSF53822">
    <property type="entry name" value="Periplasmic binding protein-like I"/>
    <property type="match status" value="1"/>
</dbReference>